<protein>
    <recommendedName>
        <fullName evidence="1">RES domain-containing protein</fullName>
    </recommendedName>
</protein>
<reference evidence="3" key="1">
    <citation type="submission" date="2017-01" db="EMBL/GenBank/DDBJ databases">
        <authorList>
            <person name="Brunel B."/>
        </authorList>
    </citation>
    <scope>NUCLEOTIDE SEQUENCE [LARGE SCALE GENOMIC DNA]</scope>
</reference>
<name>A0A1R3V8C0_9HYPH</name>
<proteinExistence type="predicted"/>
<dbReference type="Proteomes" id="UP000188388">
    <property type="component" value="Unassembled WGS sequence"/>
</dbReference>
<dbReference type="STRING" id="1631249.BQ8794_260005"/>
<dbReference type="RefSeq" id="WP_077379146.1">
    <property type="nucleotide sequence ID" value="NZ_FTPD01000019.1"/>
</dbReference>
<organism evidence="2 3">
    <name type="scientific">Mesorhizobium prunaredense</name>
    <dbReference type="NCBI Taxonomy" id="1631249"/>
    <lineage>
        <taxon>Bacteria</taxon>
        <taxon>Pseudomonadati</taxon>
        <taxon>Pseudomonadota</taxon>
        <taxon>Alphaproteobacteria</taxon>
        <taxon>Hyphomicrobiales</taxon>
        <taxon>Phyllobacteriaceae</taxon>
        <taxon>Mesorhizobium</taxon>
    </lineage>
</organism>
<evidence type="ECO:0000313" key="2">
    <source>
        <dbReference type="EMBL" id="SIT56149.1"/>
    </source>
</evidence>
<sequence length="234" mass="26274">MKYRQIPIEGHYRRLIPSKYPTIEIYEKFSSREMQAFATMLETITNPRLAAKSRITGGNTSADPISPKLQNWNHAPFSYPMPEGTHFLPPPYSVMELASDVRGALARAVLRREEFLSRTDEPVCGVDMRMITNKVVGSFVDLRGVPPDMAQADRWALGRDLYENGAVGVVFGLAELPGCEFISIFNADVLVEKAVQGAHYRFRWDGRRINRIYDFGAHADIDRDAIIPGSVVVA</sequence>
<gene>
    <name evidence="2" type="ORF">BQ8794_260005</name>
</gene>
<dbReference type="EMBL" id="FTPD01000019">
    <property type="protein sequence ID" value="SIT56149.1"/>
    <property type="molecule type" value="Genomic_DNA"/>
</dbReference>
<dbReference type="InterPro" id="IPR014914">
    <property type="entry name" value="RES_dom"/>
</dbReference>
<keyword evidence="3" id="KW-1185">Reference proteome</keyword>
<evidence type="ECO:0000313" key="3">
    <source>
        <dbReference type="Proteomes" id="UP000188388"/>
    </source>
</evidence>
<evidence type="ECO:0000259" key="1">
    <source>
        <dbReference type="Pfam" id="PF08808"/>
    </source>
</evidence>
<accession>A0A1R3V8C0</accession>
<dbReference type="AlphaFoldDB" id="A0A1R3V8C0"/>
<feature type="domain" description="RES" evidence="1">
    <location>
        <begin position="71"/>
        <end position="205"/>
    </location>
</feature>
<dbReference type="Pfam" id="PF08808">
    <property type="entry name" value="RES"/>
    <property type="match status" value="1"/>
</dbReference>